<dbReference type="AlphaFoldDB" id="A0A9P4QH94"/>
<dbReference type="Proteomes" id="UP000799444">
    <property type="component" value="Unassembled WGS sequence"/>
</dbReference>
<protein>
    <submittedName>
        <fullName evidence="1">Uncharacterized protein</fullName>
    </submittedName>
</protein>
<evidence type="ECO:0000313" key="1">
    <source>
        <dbReference type="EMBL" id="KAF2726429.1"/>
    </source>
</evidence>
<comment type="caution">
    <text evidence="1">The sequence shown here is derived from an EMBL/GenBank/DDBJ whole genome shotgun (WGS) entry which is preliminary data.</text>
</comment>
<organism evidence="1 2">
    <name type="scientific">Polyplosphaeria fusca</name>
    <dbReference type="NCBI Taxonomy" id="682080"/>
    <lineage>
        <taxon>Eukaryota</taxon>
        <taxon>Fungi</taxon>
        <taxon>Dikarya</taxon>
        <taxon>Ascomycota</taxon>
        <taxon>Pezizomycotina</taxon>
        <taxon>Dothideomycetes</taxon>
        <taxon>Pleosporomycetidae</taxon>
        <taxon>Pleosporales</taxon>
        <taxon>Tetraplosphaeriaceae</taxon>
        <taxon>Polyplosphaeria</taxon>
    </lineage>
</organism>
<accession>A0A9P4QH94</accession>
<evidence type="ECO:0000313" key="2">
    <source>
        <dbReference type="Proteomes" id="UP000799444"/>
    </source>
</evidence>
<reference evidence="1" key="1">
    <citation type="journal article" date="2020" name="Stud. Mycol.">
        <title>101 Dothideomycetes genomes: a test case for predicting lifestyles and emergence of pathogens.</title>
        <authorList>
            <person name="Haridas S."/>
            <person name="Albert R."/>
            <person name="Binder M."/>
            <person name="Bloem J."/>
            <person name="Labutti K."/>
            <person name="Salamov A."/>
            <person name="Andreopoulos B."/>
            <person name="Baker S."/>
            <person name="Barry K."/>
            <person name="Bills G."/>
            <person name="Bluhm B."/>
            <person name="Cannon C."/>
            <person name="Castanera R."/>
            <person name="Culley D."/>
            <person name="Daum C."/>
            <person name="Ezra D."/>
            <person name="Gonzalez J."/>
            <person name="Henrissat B."/>
            <person name="Kuo A."/>
            <person name="Liang C."/>
            <person name="Lipzen A."/>
            <person name="Lutzoni F."/>
            <person name="Magnuson J."/>
            <person name="Mondo S."/>
            <person name="Nolan M."/>
            <person name="Ohm R."/>
            <person name="Pangilinan J."/>
            <person name="Park H.-J."/>
            <person name="Ramirez L."/>
            <person name="Alfaro M."/>
            <person name="Sun H."/>
            <person name="Tritt A."/>
            <person name="Yoshinaga Y."/>
            <person name="Zwiers L.-H."/>
            <person name="Turgeon B."/>
            <person name="Goodwin S."/>
            <person name="Spatafora J."/>
            <person name="Crous P."/>
            <person name="Grigoriev I."/>
        </authorList>
    </citation>
    <scope>NUCLEOTIDE SEQUENCE</scope>
    <source>
        <strain evidence="1">CBS 125425</strain>
    </source>
</reference>
<dbReference type="EMBL" id="ML996503">
    <property type="protein sequence ID" value="KAF2726429.1"/>
    <property type="molecule type" value="Genomic_DNA"/>
</dbReference>
<sequence>MGEAPWETAGTNLPLCCVICAHVRSLPSLVYTINAQFRRARLHPQSECPGCAETGFWAAETNKPHGFAIDKGSQGIQTDR</sequence>
<name>A0A9P4QH94_9PLEO</name>
<gene>
    <name evidence="1" type="ORF">EJ04DRAFT_517792</name>
</gene>
<proteinExistence type="predicted"/>
<keyword evidence="2" id="KW-1185">Reference proteome</keyword>